<reference evidence="1" key="3">
    <citation type="submission" date="2025-09" db="UniProtKB">
        <authorList>
            <consortium name="Ensembl"/>
        </authorList>
    </citation>
    <scope>IDENTIFICATION</scope>
</reference>
<dbReference type="AlphaFoldDB" id="A0A670JZB9"/>
<evidence type="ECO:0000313" key="2">
    <source>
        <dbReference type="Proteomes" id="UP000472272"/>
    </source>
</evidence>
<evidence type="ECO:0008006" key="3">
    <source>
        <dbReference type="Google" id="ProtNLM"/>
    </source>
</evidence>
<proteinExistence type="predicted"/>
<dbReference type="Ensembl" id="ENSPMRT00000029784.1">
    <property type="protein sequence ID" value="ENSPMRP00000028072.1"/>
    <property type="gene ID" value="ENSPMRG00000018124.1"/>
</dbReference>
<keyword evidence="2" id="KW-1185">Reference proteome</keyword>
<organism evidence="1 2">
    <name type="scientific">Podarcis muralis</name>
    <name type="common">Wall lizard</name>
    <name type="synonym">Lacerta muralis</name>
    <dbReference type="NCBI Taxonomy" id="64176"/>
    <lineage>
        <taxon>Eukaryota</taxon>
        <taxon>Metazoa</taxon>
        <taxon>Chordata</taxon>
        <taxon>Craniata</taxon>
        <taxon>Vertebrata</taxon>
        <taxon>Euteleostomi</taxon>
        <taxon>Lepidosauria</taxon>
        <taxon>Squamata</taxon>
        <taxon>Bifurcata</taxon>
        <taxon>Unidentata</taxon>
        <taxon>Episquamata</taxon>
        <taxon>Laterata</taxon>
        <taxon>Lacertibaenia</taxon>
        <taxon>Lacertidae</taxon>
        <taxon>Podarcis</taxon>
    </lineage>
</organism>
<evidence type="ECO:0000313" key="1">
    <source>
        <dbReference type="Ensembl" id="ENSPMRP00000028072.1"/>
    </source>
</evidence>
<reference evidence="1" key="2">
    <citation type="submission" date="2025-08" db="UniProtKB">
        <authorList>
            <consortium name="Ensembl"/>
        </authorList>
    </citation>
    <scope>IDENTIFICATION</scope>
</reference>
<reference evidence="1 2" key="1">
    <citation type="journal article" date="2019" name="Proc. Natl. Acad. Sci. U.S.A.">
        <title>Regulatory changes in pterin and carotenoid genes underlie balanced color polymorphisms in the wall lizard.</title>
        <authorList>
            <person name="Andrade P."/>
            <person name="Pinho C."/>
            <person name="Perez I de Lanuza G."/>
            <person name="Afonso S."/>
            <person name="Brejcha J."/>
            <person name="Rubin C.J."/>
            <person name="Wallerman O."/>
            <person name="Pereira P."/>
            <person name="Sabatino S.J."/>
            <person name="Bellati A."/>
            <person name="Pellitteri-Rosa D."/>
            <person name="Bosakova Z."/>
            <person name="Bunikis I."/>
            <person name="Carretero M.A."/>
            <person name="Feiner N."/>
            <person name="Marsik P."/>
            <person name="Pauperio F."/>
            <person name="Salvi D."/>
            <person name="Soler L."/>
            <person name="While G.M."/>
            <person name="Uller T."/>
            <person name="Font E."/>
            <person name="Andersson L."/>
            <person name="Carneiro M."/>
        </authorList>
    </citation>
    <scope>NUCLEOTIDE SEQUENCE</scope>
</reference>
<dbReference type="Pfam" id="PF02422">
    <property type="entry name" value="Keratin"/>
    <property type="match status" value="1"/>
</dbReference>
<dbReference type="GO" id="GO:0005882">
    <property type="term" value="C:intermediate filament"/>
    <property type="evidence" value="ECO:0007669"/>
    <property type="project" value="InterPro"/>
</dbReference>
<dbReference type="GeneTree" id="ENSGT01050000245773"/>
<protein>
    <recommendedName>
        <fullName evidence="3">Keratin</fullName>
    </recommendedName>
</protein>
<dbReference type="InterPro" id="IPR003461">
    <property type="entry name" value="Keratin"/>
</dbReference>
<dbReference type="GO" id="GO:0005200">
    <property type="term" value="F:structural constituent of cytoskeleton"/>
    <property type="evidence" value="ECO:0007669"/>
    <property type="project" value="InterPro"/>
</dbReference>
<sequence length="99" mass="10566">MINTTKNGIIQKKGLCMRKGRTQIYNRINILHFFDVGCITQTPPSQVCIQPAPCCVVLPGPMLCASGEPVRVGGQTACLGTSSFGAGLGYGYSGRYSCY</sequence>
<name>A0A670JZB9_PODMU</name>
<dbReference type="Proteomes" id="UP000472272">
    <property type="component" value="Chromosome 16"/>
</dbReference>
<accession>A0A670JZB9</accession>